<evidence type="ECO:0000313" key="2">
    <source>
        <dbReference type="EMBL" id="NKE68548.1"/>
    </source>
</evidence>
<evidence type="ECO:0000256" key="1">
    <source>
        <dbReference type="ARBA" id="ARBA00023115"/>
    </source>
</evidence>
<dbReference type="InterPro" id="IPR029063">
    <property type="entry name" value="SAM-dependent_MTases_sf"/>
</dbReference>
<dbReference type="Gene3D" id="3.40.50.150">
    <property type="entry name" value="Vaccinia Virus protein VP39"/>
    <property type="match status" value="1"/>
</dbReference>
<keyword evidence="1" id="KW-0620">Polyamine biosynthesis</keyword>
<dbReference type="PANTHER" id="PTHR43317:SF1">
    <property type="entry name" value="THERMOSPERMINE SYNTHASE ACAULIS5"/>
    <property type="match status" value="1"/>
</dbReference>
<dbReference type="AlphaFoldDB" id="A0A7X6DJX9"/>
<organism evidence="2 3">
    <name type="scientific">Ramlibacter lithotrophicus</name>
    <dbReference type="NCBI Taxonomy" id="2606681"/>
    <lineage>
        <taxon>Bacteria</taxon>
        <taxon>Pseudomonadati</taxon>
        <taxon>Pseudomonadota</taxon>
        <taxon>Betaproteobacteria</taxon>
        <taxon>Burkholderiales</taxon>
        <taxon>Comamonadaceae</taxon>
        <taxon>Ramlibacter</taxon>
    </lineage>
</organism>
<dbReference type="SUPFAM" id="SSF53335">
    <property type="entry name" value="S-adenosyl-L-methionine-dependent methyltransferases"/>
    <property type="match status" value="1"/>
</dbReference>
<dbReference type="RefSeq" id="WP_168109678.1">
    <property type="nucleotide sequence ID" value="NZ_VTOX01000011.1"/>
</dbReference>
<evidence type="ECO:0000313" key="3">
    <source>
        <dbReference type="Proteomes" id="UP000521868"/>
    </source>
</evidence>
<accession>A0A7X6DJX9</accession>
<sequence length="249" mass="26918">MEIVVTEAEGLRLLNFGTRWCQGVMRIAAPDRLELEYAVRMSAWLLFHDPESLAGKHLVTLGLGAGSLTKFAHRVLGMHATAVEIDAGVIEACRAHFMLPPDGNGLRVVHGDAAEYIARPATRRSIDVLQVDAYTGSVDKPVLDTEAFYAGCRTGLREGGTVAVNLIGRALDARACVARLREGLRPRALWQFPPTEAGNVVVIAHCGELPPEHVLAARAAEIERRWDLPAPAWLAMARRSAPAAPAPGR</sequence>
<reference evidence="2 3" key="1">
    <citation type="journal article" date="2020" name="Nature">
        <title>Bacterial chemolithoautotrophy via manganese oxidation.</title>
        <authorList>
            <person name="Yu H."/>
            <person name="Leadbetter J.R."/>
        </authorList>
    </citation>
    <scope>NUCLEOTIDE SEQUENCE [LARGE SCALE GENOMIC DNA]</scope>
    <source>
        <strain evidence="2 3">RBP-1</strain>
    </source>
</reference>
<dbReference type="GO" id="GO:0006596">
    <property type="term" value="P:polyamine biosynthetic process"/>
    <property type="evidence" value="ECO:0007669"/>
    <property type="project" value="UniProtKB-KW"/>
</dbReference>
<name>A0A7X6DJX9_9BURK</name>
<protein>
    <submittedName>
        <fullName evidence="2">Spermidine synthase</fullName>
    </submittedName>
</protein>
<dbReference type="EMBL" id="VTOX01000011">
    <property type="protein sequence ID" value="NKE68548.1"/>
    <property type="molecule type" value="Genomic_DNA"/>
</dbReference>
<gene>
    <name evidence="2" type="ORF">RAMLITH_22265</name>
</gene>
<dbReference type="PANTHER" id="PTHR43317">
    <property type="entry name" value="THERMOSPERMINE SYNTHASE ACAULIS5"/>
    <property type="match status" value="1"/>
</dbReference>
<proteinExistence type="predicted"/>
<dbReference type="Proteomes" id="UP000521868">
    <property type="component" value="Unassembled WGS sequence"/>
</dbReference>
<comment type="caution">
    <text evidence="2">The sequence shown here is derived from an EMBL/GenBank/DDBJ whole genome shotgun (WGS) entry which is preliminary data.</text>
</comment>
<keyword evidence="3" id="KW-1185">Reference proteome</keyword>